<dbReference type="AlphaFoldDB" id="A0A917XQ36"/>
<sequence length="329" mass="35315">MHPLAPGRKAPVRNCPRCSGSRHEPATCICLSAGRPCHGFHAATTDLRLIAQWWAGSPPPGVGVACGPAGLVVIDIDAHQAPVPDRARLLPGISIPDQVRLDGLASGFDTLALLAAYRGHPAPALDEGTLRVRTPSGGLHVWYRNPDPSVRYRCSIGSARQTAFAWQVDIRADGGYIVAPGTRTPQGVYRAEGTARHPAVLPEWLASELRRTGHVIEPRRNAAPVERVPTERSPWRVSSAEQLIDPLIVVVAQCAAVAEGAGFSEKLNRAAYTAGGLVGAGHLDHTTIRNRLVRVAHYARPWQQARNEKIVDDALAVGSVRPLHLKGRP</sequence>
<name>A0A917XQ36_9ACTN</name>
<evidence type="ECO:0000313" key="3">
    <source>
        <dbReference type="Proteomes" id="UP000653411"/>
    </source>
</evidence>
<protein>
    <recommendedName>
        <fullName evidence="1">DNA primase/polymerase bifunctional N-terminal domain-containing protein</fullName>
    </recommendedName>
</protein>
<dbReference type="InterPro" id="IPR015330">
    <property type="entry name" value="DNA_primase/pol_bifunc_N"/>
</dbReference>
<dbReference type="Pfam" id="PF09250">
    <property type="entry name" value="Prim-Pol"/>
    <property type="match status" value="1"/>
</dbReference>
<dbReference type="CDD" id="cd04859">
    <property type="entry name" value="Prim_Pol"/>
    <property type="match status" value="1"/>
</dbReference>
<dbReference type="SMART" id="SM00943">
    <property type="entry name" value="Prim-Pol"/>
    <property type="match status" value="1"/>
</dbReference>
<evidence type="ECO:0000259" key="1">
    <source>
        <dbReference type="SMART" id="SM00943"/>
    </source>
</evidence>
<dbReference type="EMBL" id="BMML01000063">
    <property type="protein sequence ID" value="GGN47137.1"/>
    <property type="molecule type" value="Genomic_DNA"/>
</dbReference>
<accession>A0A917XQ36</accession>
<proteinExistence type="predicted"/>
<reference evidence="2" key="1">
    <citation type="journal article" date="2014" name="Int. J. Syst. Evol. Microbiol.">
        <title>Complete genome sequence of Corynebacterium casei LMG S-19264T (=DSM 44701T), isolated from a smear-ripened cheese.</title>
        <authorList>
            <consortium name="US DOE Joint Genome Institute (JGI-PGF)"/>
            <person name="Walter F."/>
            <person name="Albersmeier A."/>
            <person name="Kalinowski J."/>
            <person name="Ruckert C."/>
        </authorList>
    </citation>
    <scope>NUCLEOTIDE SEQUENCE</scope>
    <source>
        <strain evidence="2">CGMCC 4.7110</strain>
    </source>
</reference>
<organism evidence="2 3">
    <name type="scientific">Streptomyces fuscichromogenes</name>
    <dbReference type="NCBI Taxonomy" id="1324013"/>
    <lineage>
        <taxon>Bacteria</taxon>
        <taxon>Bacillati</taxon>
        <taxon>Actinomycetota</taxon>
        <taxon>Actinomycetes</taxon>
        <taxon>Kitasatosporales</taxon>
        <taxon>Streptomycetaceae</taxon>
        <taxon>Streptomyces</taxon>
    </lineage>
</organism>
<keyword evidence="3" id="KW-1185">Reference proteome</keyword>
<comment type="caution">
    <text evidence="2">The sequence shown here is derived from an EMBL/GenBank/DDBJ whole genome shotgun (WGS) entry which is preliminary data.</text>
</comment>
<reference evidence="2" key="2">
    <citation type="submission" date="2020-09" db="EMBL/GenBank/DDBJ databases">
        <authorList>
            <person name="Sun Q."/>
            <person name="Zhou Y."/>
        </authorList>
    </citation>
    <scope>NUCLEOTIDE SEQUENCE</scope>
    <source>
        <strain evidence="2">CGMCC 4.7110</strain>
    </source>
</reference>
<dbReference type="Proteomes" id="UP000653411">
    <property type="component" value="Unassembled WGS sequence"/>
</dbReference>
<gene>
    <name evidence="2" type="ORF">GCM10011578_100510</name>
</gene>
<feature type="domain" description="DNA primase/polymerase bifunctional N-terminal" evidence="1">
    <location>
        <begin position="2"/>
        <end position="205"/>
    </location>
</feature>
<dbReference type="SUPFAM" id="SSF56747">
    <property type="entry name" value="Prim-pol domain"/>
    <property type="match status" value="1"/>
</dbReference>
<evidence type="ECO:0000313" key="2">
    <source>
        <dbReference type="EMBL" id="GGN47137.1"/>
    </source>
</evidence>